<dbReference type="GO" id="GO:0003723">
    <property type="term" value="F:RNA binding"/>
    <property type="evidence" value="ECO:0007669"/>
    <property type="project" value="InterPro"/>
</dbReference>
<feature type="non-terminal residue" evidence="1">
    <location>
        <position position="1"/>
    </location>
</feature>
<accession>C7AGJ4</accession>
<name>C7AGJ4_9INFA</name>
<dbReference type="GO" id="GO:0039694">
    <property type="term" value="P:viral RNA genome replication"/>
    <property type="evidence" value="ECO:0007669"/>
    <property type="project" value="InterPro"/>
</dbReference>
<sequence length="168" mass="19316">IEGKLSQMSKEVNARIDPFLKETPRSLRLPDGPPCSQRSKFLLMDALKLSIEDPSHEGEGIPLYDAIKCMKTFFGWKEPQIVKPHEKGINPNYLLTWKQVLAELQDIENEDKIPKTKTMKKTSQLKWVLGENMAPEKLDFEDCKDIGDLKQYNSDEPKLRSLASWIQS</sequence>
<dbReference type="Pfam" id="PF00603">
    <property type="entry name" value="Flu_PA"/>
    <property type="match status" value="1"/>
</dbReference>
<feature type="non-terminal residue" evidence="1">
    <location>
        <position position="168"/>
    </location>
</feature>
<protein>
    <submittedName>
        <fullName evidence="1">Polymerase PA</fullName>
    </submittedName>
</protein>
<dbReference type="InterPro" id="IPR001009">
    <property type="entry name" value="PA/PA-X"/>
</dbReference>
<organism evidence="1">
    <name type="scientific">Influenza A virus</name>
    <name type="common">A/swine/Beijing/21/2008(H1N1)</name>
    <dbReference type="NCBI Taxonomy" id="580585"/>
    <lineage>
        <taxon>Viruses</taxon>
        <taxon>Riboviria</taxon>
        <taxon>Orthornavirae</taxon>
        <taxon>Negarnaviricota</taxon>
        <taxon>Polyploviricotina</taxon>
        <taxon>Insthoviricetes</taxon>
        <taxon>Articulavirales</taxon>
        <taxon>Orthomyxoviridae</taxon>
        <taxon>Alphainfluenzavirus</taxon>
        <taxon>Alphainfluenzavirus influenzae</taxon>
        <taxon>Influenza A virus</taxon>
    </lineage>
</organism>
<evidence type="ECO:0000313" key="1">
    <source>
        <dbReference type="EMBL" id="ACK57784.1"/>
    </source>
</evidence>
<dbReference type="EMBL" id="FJ536766">
    <property type="protein sequence ID" value="ACK57784.1"/>
    <property type="molecule type" value="Viral_cRNA"/>
</dbReference>
<reference evidence="1" key="1">
    <citation type="journal article" date="2009" name="J. Clin. Microbiol.">
        <title>Emergence of European avian influenza virus-like H1N1 swine influenza A viruses in China.</title>
        <authorList>
            <person name="Liu J."/>
            <person name="Bi Y."/>
            <person name="Qin K."/>
            <person name="Fu G."/>
            <person name="Yang J."/>
            <person name="Peng J."/>
            <person name="Ma G."/>
            <person name="Liu Q."/>
            <person name="Pu J."/>
            <person name="Tian F."/>
        </authorList>
    </citation>
    <scope>NUCLEOTIDE SEQUENCE</scope>
    <source>
        <strain evidence="1">A/swine/Beijing/21/2008</strain>
    </source>
</reference>
<proteinExistence type="predicted"/>
<gene>
    <name evidence="1" type="primary">PA</name>
</gene>